<evidence type="ECO:0000256" key="1">
    <source>
        <dbReference type="SAM" id="Coils"/>
    </source>
</evidence>
<reference evidence="2" key="1">
    <citation type="submission" date="2020-03" db="EMBL/GenBank/DDBJ databases">
        <title>The deep terrestrial virosphere.</title>
        <authorList>
            <person name="Holmfeldt K."/>
            <person name="Nilsson E."/>
            <person name="Simone D."/>
            <person name="Lopez-Fernandez M."/>
            <person name="Wu X."/>
            <person name="de Brujin I."/>
            <person name="Lundin D."/>
            <person name="Andersson A."/>
            <person name="Bertilsson S."/>
            <person name="Dopson M."/>
        </authorList>
    </citation>
    <scope>NUCLEOTIDE SEQUENCE</scope>
    <source>
        <strain evidence="2">MM415A01404</strain>
    </source>
</reference>
<dbReference type="EMBL" id="MT142250">
    <property type="protein sequence ID" value="QJA76892.1"/>
    <property type="molecule type" value="Genomic_DNA"/>
</dbReference>
<feature type="coiled-coil region" evidence="1">
    <location>
        <begin position="10"/>
        <end position="44"/>
    </location>
</feature>
<gene>
    <name evidence="2" type="ORF">MM415A01404_0011</name>
</gene>
<keyword evidence="1" id="KW-0175">Coiled coil</keyword>
<accession>A0A6M3K5U5</accession>
<sequence length="71" mass="8557">MNKSELEKKQKAIEDRFGQLVQNAQKLNEQMQRIEMEKLRLQGEYRVISELVEKSKEQKEPEKKIPQKKDK</sequence>
<organism evidence="2">
    <name type="scientific">viral metagenome</name>
    <dbReference type="NCBI Taxonomy" id="1070528"/>
    <lineage>
        <taxon>unclassified sequences</taxon>
        <taxon>metagenomes</taxon>
        <taxon>organismal metagenomes</taxon>
    </lineage>
</organism>
<dbReference type="AlphaFoldDB" id="A0A6M3K5U5"/>
<name>A0A6M3K5U5_9ZZZZ</name>
<proteinExistence type="predicted"/>
<evidence type="ECO:0000313" key="2">
    <source>
        <dbReference type="EMBL" id="QJA76892.1"/>
    </source>
</evidence>
<protein>
    <submittedName>
        <fullName evidence="2">Uncharacterized protein</fullName>
    </submittedName>
</protein>